<proteinExistence type="predicted"/>
<reference evidence="2" key="1">
    <citation type="submission" date="2025-08" db="UniProtKB">
        <authorList>
            <consortium name="RefSeq"/>
        </authorList>
    </citation>
    <scope>IDENTIFICATION</scope>
</reference>
<organism evidence="2">
    <name type="scientific">Papilio xuthus</name>
    <name type="common">Asian swallowtail butterfly</name>
    <dbReference type="NCBI Taxonomy" id="66420"/>
    <lineage>
        <taxon>Eukaryota</taxon>
        <taxon>Metazoa</taxon>
        <taxon>Ecdysozoa</taxon>
        <taxon>Arthropoda</taxon>
        <taxon>Hexapoda</taxon>
        <taxon>Insecta</taxon>
        <taxon>Pterygota</taxon>
        <taxon>Neoptera</taxon>
        <taxon>Endopterygota</taxon>
        <taxon>Lepidoptera</taxon>
        <taxon>Glossata</taxon>
        <taxon>Ditrysia</taxon>
        <taxon>Papilionoidea</taxon>
        <taxon>Papilionidae</taxon>
        <taxon>Papilioninae</taxon>
        <taxon>Papilio</taxon>
    </lineage>
</organism>
<dbReference type="InterPro" id="IPR010945">
    <property type="entry name" value="Malate_DH_type2"/>
</dbReference>
<gene>
    <name evidence="2" type="primary">LOC106122436</name>
</gene>
<accession>A0AAJ6ZJJ7</accession>
<dbReference type="PANTHER" id="PTHR23382">
    <property type="entry name" value="MALATE DEHYDROGENASE"/>
    <property type="match status" value="1"/>
</dbReference>
<dbReference type="KEGG" id="pxu:106122436"/>
<dbReference type="Gene3D" id="3.90.110.10">
    <property type="entry name" value="Lactate dehydrogenase/glycoside hydrolase, family 4, C-terminal"/>
    <property type="match status" value="1"/>
</dbReference>
<dbReference type="Proteomes" id="UP000694872">
    <property type="component" value="Unplaced"/>
</dbReference>
<evidence type="ECO:0000313" key="2">
    <source>
        <dbReference type="RefSeq" id="XP_013173838.1"/>
    </source>
</evidence>
<dbReference type="GO" id="GO:0006108">
    <property type="term" value="P:malate metabolic process"/>
    <property type="evidence" value="ECO:0007669"/>
    <property type="project" value="InterPro"/>
</dbReference>
<sequence>MNFQCEPLGKNIKILMVNPLVPSSQLLLIKIMSGLVFGDNVFIDLQLLVYSDKVAPAETLKCELEKCAFSNTNSIQVITNLPRPKDADVFCVMSDFENPNYFDIDGMENETQFDTMYLLIKFANHLVWNDDDEVNSQKNKTKPIFVTDGLLAMNILFSLSKNLPKDLFFCLSPIEVIAKSVLGDHLNVRFNQINEVRVWAANDRVFHVEVEKPIIITDSVGDGSNTQCDRKIISKATLQSSKLDYTQFNSTWMRKEFIEKVASYAARNPYGCIYKAAEFAKSLKQIWKARTGGTKVCSNMGVISDGSIGTAKGYPYVLPIIFNGNTWEVNKCYEDNSYLKQEMKRINKAAEEENQKLIPFCKKFLEENVINLGFVSVDNVTSSYCDESSSHCLLRRTSRS</sequence>
<dbReference type="GeneID" id="106122436"/>
<evidence type="ECO:0000256" key="1">
    <source>
        <dbReference type="ARBA" id="ARBA00023002"/>
    </source>
</evidence>
<dbReference type="RefSeq" id="XP_013173838.1">
    <property type="nucleotide sequence ID" value="XM_013318384.1"/>
</dbReference>
<dbReference type="AlphaFoldDB" id="A0AAJ6ZJJ7"/>
<keyword evidence="1" id="KW-0560">Oxidoreductase</keyword>
<dbReference type="GO" id="GO:0016616">
    <property type="term" value="F:oxidoreductase activity, acting on the CH-OH group of donors, NAD or NADP as acceptor"/>
    <property type="evidence" value="ECO:0007669"/>
    <property type="project" value="InterPro"/>
</dbReference>
<dbReference type="InterPro" id="IPR015955">
    <property type="entry name" value="Lactate_DH/Glyco_Ohase_4_C"/>
</dbReference>
<protein>
    <submittedName>
        <fullName evidence="2">Uncharacterized protein LOC106122436</fullName>
    </submittedName>
</protein>
<dbReference type="GO" id="GO:0016615">
    <property type="term" value="F:malate dehydrogenase activity"/>
    <property type="evidence" value="ECO:0007669"/>
    <property type="project" value="InterPro"/>
</dbReference>
<name>A0AAJ6ZJJ7_PAPXU</name>
<dbReference type="SUPFAM" id="SSF56327">
    <property type="entry name" value="LDH C-terminal domain-like"/>
    <property type="match status" value="1"/>
</dbReference>
<dbReference type="Gene3D" id="3.40.50.720">
    <property type="entry name" value="NAD(P)-binding Rossmann-like Domain"/>
    <property type="match status" value="1"/>
</dbReference>